<sequence length="98" mass="11634">MKDDLRERICNVIKNQSMKKLKSVHLDNLLENCVKYEMGQKPITEAMTALEIAIKVCDQVQKFKPDGRNDYHKSMDLFCKRSRLYDNKPRDEVEDSRR</sequence>
<keyword evidence="1" id="KW-1185">Reference proteome</keyword>
<dbReference type="Proteomes" id="UP000887565">
    <property type="component" value="Unplaced"/>
</dbReference>
<dbReference type="WBParaSite" id="nRc.2.0.1.t15411-RA">
    <property type="protein sequence ID" value="nRc.2.0.1.t15411-RA"/>
    <property type="gene ID" value="nRc.2.0.1.g15411"/>
</dbReference>
<reference evidence="2" key="1">
    <citation type="submission" date="2022-11" db="UniProtKB">
        <authorList>
            <consortium name="WormBaseParasite"/>
        </authorList>
    </citation>
    <scope>IDENTIFICATION</scope>
</reference>
<evidence type="ECO:0000313" key="1">
    <source>
        <dbReference type="Proteomes" id="UP000887565"/>
    </source>
</evidence>
<protein>
    <submittedName>
        <fullName evidence="2">Uncharacterized protein</fullName>
    </submittedName>
</protein>
<proteinExistence type="predicted"/>
<name>A0A915IN65_ROMCU</name>
<accession>A0A915IN65</accession>
<organism evidence="1 2">
    <name type="scientific">Romanomermis culicivorax</name>
    <name type="common">Nematode worm</name>
    <dbReference type="NCBI Taxonomy" id="13658"/>
    <lineage>
        <taxon>Eukaryota</taxon>
        <taxon>Metazoa</taxon>
        <taxon>Ecdysozoa</taxon>
        <taxon>Nematoda</taxon>
        <taxon>Enoplea</taxon>
        <taxon>Dorylaimia</taxon>
        <taxon>Mermithida</taxon>
        <taxon>Mermithoidea</taxon>
        <taxon>Mermithidae</taxon>
        <taxon>Romanomermis</taxon>
    </lineage>
</organism>
<evidence type="ECO:0000313" key="2">
    <source>
        <dbReference type="WBParaSite" id="nRc.2.0.1.t15411-RA"/>
    </source>
</evidence>
<dbReference type="AlphaFoldDB" id="A0A915IN65"/>